<gene>
    <name evidence="7" type="ORF">IW19_21230</name>
</gene>
<keyword evidence="5" id="KW-0804">Transcription</keyword>
<dbReference type="GO" id="GO:0006355">
    <property type="term" value="P:regulation of DNA-templated transcription"/>
    <property type="evidence" value="ECO:0007669"/>
    <property type="project" value="InterPro"/>
</dbReference>
<dbReference type="Gene3D" id="1.10.8.60">
    <property type="match status" value="1"/>
</dbReference>
<protein>
    <recommendedName>
        <fullName evidence="6">Sigma-54 factor interaction domain-containing protein</fullName>
    </recommendedName>
</protein>
<keyword evidence="1" id="KW-0547">Nucleotide-binding</keyword>
<comment type="caution">
    <text evidence="7">The sequence shown here is derived from an EMBL/GenBank/DDBJ whole genome shotgun (WGS) entry which is preliminary data.</text>
</comment>
<dbReference type="OrthoDB" id="9782110at2"/>
<dbReference type="PROSITE" id="PS00676">
    <property type="entry name" value="SIGMA54_INTERACT_2"/>
    <property type="match status" value="1"/>
</dbReference>
<dbReference type="RefSeq" id="WP_035689006.1">
    <property type="nucleotide sequence ID" value="NZ_JPRL01000002.1"/>
</dbReference>
<dbReference type="PROSITE" id="PS00675">
    <property type="entry name" value="SIGMA54_INTERACT_1"/>
    <property type="match status" value="1"/>
</dbReference>
<dbReference type="Proteomes" id="UP000028715">
    <property type="component" value="Unassembled WGS sequence"/>
</dbReference>
<accession>A0A085ZG50</accession>
<evidence type="ECO:0000256" key="2">
    <source>
        <dbReference type="ARBA" id="ARBA00022840"/>
    </source>
</evidence>
<evidence type="ECO:0000256" key="1">
    <source>
        <dbReference type="ARBA" id="ARBA00022741"/>
    </source>
</evidence>
<organism evidence="7 8">
    <name type="scientific">Flavobacterium reichenbachii</name>
    <dbReference type="NCBI Taxonomy" id="362418"/>
    <lineage>
        <taxon>Bacteria</taxon>
        <taxon>Pseudomonadati</taxon>
        <taxon>Bacteroidota</taxon>
        <taxon>Flavobacteriia</taxon>
        <taxon>Flavobacteriales</taxon>
        <taxon>Flavobacteriaceae</taxon>
        <taxon>Flavobacterium</taxon>
    </lineage>
</organism>
<dbReference type="eggNOG" id="COG3604">
    <property type="taxonomic scope" value="Bacteria"/>
</dbReference>
<evidence type="ECO:0000313" key="7">
    <source>
        <dbReference type="EMBL" id="KFF03414.1"/>
    </source>
</evidence>
<dbReference type="InterPro" id="IPR002078">
    <property type="entry name" value="Sigma_54_int"/>
</dbReference>
<proteinExistence type="predicted"/>
<dbReference type="Gene3D" id="3.40.50.300">
    <property type="entry name" value="P-loop containing nucleotide triphosphate hydrolases"/>
    <property type="match status" value="1"/>
</dbReference>
<keyword evidence="2" id="KW-0067">ATP-binding</keyword>
<dbReference type="GO" id="GO:0005524">
    <property type="term" value="F:ATP binding"/>
    <property type="evidence" value="ECO:0007669"/>
    <property type="project" value="UniProtKB-KW"/>
</dbReference>
<keyword evidence="3" id="KW-0805">Transcription regulation</keyword>
<dbReference type="FunFam" id="3.40.50.300:FF:000006">
    <property type="entry name" value="DNA-binding transcriptional regulator NtrC"/>
    <property type="match status" value="1"/>
</dbReference>
<dbReference type="InterPro" id="IPR058031">
    <property type="entry name" value="AAA_lid_NorR"/>
</dbReference>
<dbReference type="SUPFAM" id="SSF55781">
    <property type="entry name" value="GAF domain-like"/>
    <property type="match status" value="1"/>
</dbReference>
<evidence type="ECO:0000259" key="6">
    <source>
        <dbReference type="PROSITE" id="PS50045"/>
    </source>
</evidence>
<keyword evidence="8" id="KW-1185">Reference proteome</keyword>
<dbReference type="InterPro" id="IPR003593">
    <property type="entry name" value="AAA+_ATPase"/>
</dbReference>
<name>A0A085ZG50_9FLAO</name>
<sequence>MEKPTDQTAIIMKRLQDREREQMLILSICATLSQSLTKDEFGNAVSSILKDEFSFEDFILASAEESETEYHIFYQYLQKDAALKKHIMNDGFFDLCMDSADTVVFDLKMLNEKKNNFPPHITLANNKGFKNGIGICLPYIKGNRNVLFLFFKNANTFSRESGRIMRGIAMQLSITVRNIILTQEYESKRSELTILNTNPIEKKEEPIIADKQGFQGIVGNSDAMQNVYELISQVAASQSTVLISGETGTGKELIAAAIHNLSLVSNERMVKVNCASIPENLIESELFGHEKGAFTGASDLRIGKFEQADNGTIFLDEIGELPLELQGKLLRVLQEKEIERISGKNTIKVNVRVIAATNRSLEKEVAEGRFRSDLYYRLNVFPISLPALRDRPEDIEVLGNFFLERHSLRIGKKIKGFSKKVLKSMTANVWPGNVRELENMVERSILFAKDEVIKEMNFPENFKTESAAFENDFFIKTLQEVEKEYILKIVKKCGGRISGPQGAAVLLDLPGTTLISKMQKLGIKKEHFFE</sequence>
<dbReference type="AlphaFoldDB" id="A0A085ZG50"/>
<dbReference type="GO" id="GO:0003677">
    <property type="term" value="F:DNA binding"/>
    <property type="evidence" value="ECO:0007669"/>
    <property type="project" value="UniProtKB-KW"/>
</dbReference>
<dbReference type="InterPro" id="IPR027417">
    <property type="entry name" value="P-loop_NTPase"/>
</dbReference>
<evidence type="ECO:0000256" key="5">
    <source>
        <dbReference type="ARBA" id="ARBA00023163"/>
    </source>
</evidence>
<dbReference type="PANTHER" id="PTHR32071">
    <property type="entry name" value="TRANSCRIPTIONAL REGULATORY PROTEIN"/>
    <property type="match status" value="1"/>
</dbReference>
<dbReference type="PROSITE" id="PS50045">
    <property type="entry name" value="SIGMA54_INTERACT_4"/>
    <property type="match status" value="1"/>
</dbReference>
<dbReference type="CDD" id="cd00009">
    <property type="entry name" value="AAA"/>
    <property type="match status" value="1"/>
</dbReference>
<dbReference type="Pfam" id="PF25601">
    <property type="entry name" value="AAA_lid_14"/>
    <property type="match status" value="1"/>
</dbReference>
<dbReference type="Gene3D" id="1.10.10.60">
    <property type="entry name" value="Homeodomain-like"/>
    <property type="match status" value="1"/>
</dbReference>
<dbReference type="SUPFAM" id="SSF52540">
    <property type="entry name" value="P-loop containing nucleoside triphosphate hydrolases"/>
    <property type="match status" value="1"/>
</dbReference>
<evidence type="ECO:0000256" key="3">
    <source>
        <dbReference type="ARBA" id="ARBA00023015"/>
    </source>
</evidence>
<keyword evidence="4" id="KW-0238">DNA-binding</keyword>
<dbReference type="EMBL" id="JPRL01000002">
    <property type="protein sequence ID" value="KFF03414.1"/>
    <property type="molecule type" value="Genomic_DNA"/>
</dbReference>
<dbReference type="Pfam" id="PF00158">
    <property type="entry name" value="Sigma54_activat"/>
    <property type="match status" value="1"/>
</dbReference>
<evidence type="ECO:0000313" key="8">
    <source>
        <dbReference type="Proteomes" id="UP000028715"/>
    </source>
</evidence>
<dbReference type="InterPro" id="IPR025944">
    <property type="entry name" value="Sigma_54_int_dom_CS"/>
</dbReference>
<dbReference type="InterPro" id="IPR025662">
    <property type="entry name" value="Sigma_54_int_dom_ATP-bd_1"/>
</dbReference>
<dbReference type="PROSITE" id="PS00688">
    <property type="entry name" value="SIGMA54_INTERACT_3"/>
    <property type="match status" value="1"/>
</dbReference>
<reference evidence="7 8" key="1">
    <citation type="submission" date="2014-07" db="EMBL/GenBank/DDBJ databases">
        <title>Genome of Flavobacterium reichenbachii LMG 25512.</title>
        <authorList>
            <person name="Stropko S.J."/>
            <person name="Pipes S.E."/>
            <person name="Newman J.D."/>
        </authorList>
    </citation>
    <scope>NUCLEOTIDE SEQUENCE [LARGE SCALE GENOMIC DNA]</scope>
    <source>
        <strain evidence="7 8">LMG 25512</strain>
    </source>
</reference>
<dbReference type="SUPFAM" id="SSF46689">
    <property type="entry name" value="Homeodomain-like"/>
    <property type="match status" value="1"/>
</dbReference>
<dbReference type="InterPro" id="IPR009057">
    <property type="entry name" value="Homeodomain-like_sf"/>
</dbReference>
<dbReference type="STRING" id="362418.IW19_21230"/>
<dbReference type="InterPro" id="IPR025943">
    <property type="entry name" value="Sigma_54_int_dom_ATP-bd_2"/>
</dbReference>
<dbReference type="PANTHER" id="PTHR32071:SF123">
    <property type="entry name" value="DNA-BINDING TRANSCRIPTIONAL ACTIVATOR HYFR-RELATED"/>
    <property type="match status" value="1"/>
</dbReference>
<dbReference type="SMART" id="SM00382">
    <property type="entry name" value="AAA"/>
    <property type="match status" value="1"/>
</dbReference>
<evidence type="ECO:0000256" key="4">
    <source>
        <dbReference type="ARBA" id="ARBA00023125"/>
    </source>
</evidence>
<feature type="domain" description="Sigma-54 factor interaction" evidence="6">
    <location>
        <begin position="217"/>
        <end position="446"/>
    </location>
</feature>